<reference evidence="5" key="1">
    <citation type="submission" date="2025-08" db="UniProtKB">
        <authorList>
            <consortium name="RefSeq"/>
        </authorList>
    </citation>
    <scope>IDENTIFICATION</scope>
</reference>
<feature type="signal peptide" evidence="3">
    <location>
        <begin position="1"/>
        <end position="18"/>
    </location>
</feature>
<keyword evidence="1" id="KW-0433">Leucine-rich repeat</keyword>
<evidence type="ECO:0000256" key="3">
    <source>
        <dbReference type="SAM" id="SignalP"/>
    </source>
</evidence>
<dbReference type="Proteomes" id="UP000695022">
    <property type="component" value="Unplaced"/>
</dbReference>
<keyword evidence="4" id="KW-1185">Reference proteome</keyword>
<dbReference type="SUPFAM" id="SSF52058">
    <property type="entry name" value="L domain-like"/>
    <property type="match status" value="1"/>
</dbReference>
<sequence>MCILLIFAVILLAGGASAGSDCPSASSLYPCTCSEGSTGAQITCDVSLLPGDGSQVFDIIARIPRPTTIYDFTIKNFGFEKIPGRAFAGLTIDSVYLMYGEKLTTIHADAFAGIGGLRSLYVEETALSAIPCQIFPTMPDLELLFIRYSSLEKLDDGCLIDASNLSQLVLDNNVIFYISPQALRGLKKLKLTDDELALLFREALLVTLSLDPGVTVLDLAMKARCFSRKRLDMSNNAIEYIAPGTFKDIDEIAAISLQSNHLYTVSAGTYAGLKEIGIIDLEYNRISSIAAGAFEGATAAFIINISNNNLVTIAADTFRGLSSVTEVWIDNNSLSFIEPGSFHGMPKIFNIDFRNNERLTSIDKDVFNLTELTSQFVMFNLEGKLQIGLSM</sequence>
<keyword evidence="2" id="KW-0677">Repeat</keyword>
<keyword evidence="3" id="KW-0732">Signal</keyword>
<feature type="chain" id="PRO_5045941699" evidence="3">
    <location>
        <begin position="19"/>
        <end position="391"/>
    </location>
</feature>
<dbReference type="PANTHER" id="PTHR24366:SF96">
    <property type="entry name" value="LEUCINE RICH REPEAT CONTAINING 53"/>
    <property type="match status" value="1"/>
</dbReference>
<protein>
    <submittedName>
        <fullName evidence="5">Insulin-like growth factor-binding protein complex acid labile subunit</fullName>
    </submittedName>
</protein>
<dbReference type="PANTHER" id="PTHR24366">
    <property type="entry name" value="IG(IMMUNOGLOBULIN) AND LRR(LEUCINE RICH REPEAT) DOMAINS"/>
    <property type="match status" value="1"/>
</dbReference>
<evidence type="ECO:0000256" key="2">
    <source>
        <dbReference type="ARBA" id="ARBA00022737"/>
    </source>
</evidence>
<dbReference type="SMART" id="SM00369">
    <property type="entry name" value="LRR_TYP"/>
    <property type="match status" value="4"/>
</dbReference>
<proteinExistence type="predicted"/>
<dbReference type="InterPro" id="IPR032675">
    <property type="entry name" value="LRR_dom_sf"/>
</dbReference>
<dbReference type="Gene3D" id="3.80.10.10">
    <property type="entry name" value="Ribonuclease Inhibitor"/>
    <property type="match status" value="2"/>
</dbReference>
<dbReference type="InterPro" id="IPR003591">
    <property type="entry name" value="Leu-rich_rpt_typical-subtyp"/>
</dbReference>
<dbReference type="GeneID" id="106806110"/>
<dbReference type="RefSeq" id="XP_014663450.1">
    <property type="nucleotide sequence ID" value="XM_014807964.1"/>
</dbReference>
<name>A0ABM1DU29_PRICU</name>
<accession>A0ABM1DU29</accession>
<evidence type="ECO:0000256" key="1">
    <source>
        <dbReference type="ARBA" id="ARBA00022614"/>
    </source>
</evidence>
<dbReference type="Pfam" id="PF13855">
    <property type="entry name" value="LRR_8"/>
    <property type="match status" value="2"/>
</dbReference>
<evidence type="ECO:0000313" key="4">
    <source>
        <dbReference type="Proteomes" id="UP000695022"/>
    </source>
</evidence>
<dbReference type="InterPro" id="IPR001611">
    <property type="entry name" value="Leu-rich_rpt"/>
</dbReference>
<organism evidence="4 5">
    <name type="scientific">Priapulus caudatus</name>
    <name type="common">Priapulid worm</name>
    <dbReference type="NCBI Taxonomy" id="37621"/>
    <lineage>
        <taxon>Eukaryota</taxon>
        <taxon>Metazoa</taxon>
        <taxon>Ecdysozoa</taxon>
        <taxon>Scalidophora</taxon>
        <taxon>Priapulida</taxon>
        <taxon>Priapulimorpha</taxon>
        <taxon>Priapulimorphida</taxon>
        <taxon>Priapulidae</taxon>
        <taxon>Priapulus</taxon>
    </lineage>
</organism>
<gene>
    <name evidence="5" type="primary">LOC106806110</name>
</gene>
<evidence type="ECO:0000313" key="5">
    <source>
        <dbReference type="RefSeq" id="XP_014663450.1"/>
    </source>
</evidence>